<gene>
    <name evidence="1" type="ORF">BZL30_3970</name>
</gene>
<organism evidence="1 2">
    <name type="scientific">Mycobacterium kansasii</name>
    <dbReference type="NCBI Taxonomy" id="1768"/>
    <lineage>
        <taxon>Bacteria</taxon>
        <taxon>Bacillati</taxon>
        <taxon>Actinomycetota</taxon>
        <taxon>Actinomycetes</taxon>
        <taxon>Mycobacteriales</taxon>
        <taxon>Mycobacteriaceae</taxon>
        <taxon>Mycobacterium</taxon>
    </lineage>
</organism>
<evidence type="ECO:0000313" key="2">
    <source>
        <dbReference type="Proteomes" id="UP000189229"/>
    </source>
</evidence>
<name>A0A1V3XAY1_MYCKA</name>
<sequence length="49" mass="5174">MFASPSSCVSSNAFGIKDLLHGSNDLIDRIAGGVRRVRVTAGLDHLDFG</sequence>
<comment type="caution">
    <text evidence="1">The sequence shown here is derived from an EMBL/GenBank/DDBJ whole genome shotgun (WGS) entry which is preliminary data.</text>
</comment>
<evidence type="ECO:0000313" key="1">
    <source>
        <dbReference type="EMBL" id="OOK76297.1"/>
    </source>
</evidence>
<dbReference type="AlphaFoldDB" id="A0A1V3XAY1"/>
<accession>A0A1V3XAY1</accession>
<proteinExistence type="predicted"/>
<dbReference type="Proteomes" id="UP000189229">
    <property type="component" value="Unassembled WGS sequence"/>
</dbReference>
<dbReference type="EMBL" id="MVBM01000003">
    <property type="protein sequence ID" value="OOK76297.1"/>
    <property type="molecule type" value="Genomic_DNA"/>
</dbReference>
<protein>
    <submittedName>
        <fullName evidence="1">Uncharacterized protein</fullName>
    </submittedName>
</protein>
<reference evidence="1 2" key="1">
    <citation type="submission" date="2017-02" db="EMBL/GenBank/DDBJ databases">
        <title>Complete genome sequences of Mycobacterium kansasii strains isolated from rhesus macaques.</title>
        <authorList>
            <person name="Panda A."/>
            <person name="Nagaraj S."/>
            <person name="Zhao X."/>
            <person name="Tettelin H."/>
            <person name="Detolla L.J."/>
        </authorList>
    </citation>
    <scope>NUCLEOTIDE SEQUENCE [LARGE SCALE GENOMIC DNA]</scope>
    <source>
        <strain evidence="1 2">11-3813</strain>
    </source>
</reference>